<feature type="region of interest" description="Disordered" evidence="2">
    <location>
        <begin position="126"/>
        <end position="176"/>
    </location>
</feature>
<evidence type="ECO:0000256" key="2">
    <source>
        <dbReference type="SAM" id="MobiDB-lite"/>
    </source>
</evidence>
<keyword evidence="1" id="KW-0863">Zinc-finger</keyword>
<evidence type="ECO:0000259" key="3">
    <source>
        <dbReference type="PROSITE" id="PS50158"/>
    </source>
</evidence>
<reference evidence="5" key="1">
    <citation type="submission" date="2015-02" db="EMBL/GenBank/DDBJ databases">
        <title>Genome sequencing for Strongylocentrotus purpuratus.</title>
        <authorList>
            <person name="Murali S."/>
            <person name="Liu Y."/>
            <person name="Vee V."/>
            <person name="English A."/>
            <person name="Wang M."/>
            <person name="Skinner E."/>
            <person name="Han Y."/>
            <person name="Muzny D.M."/>
            <person name="Worley K.C."/>
            <person name="Gibbs R.A."/>
        </authorList>
    </citation>
    <scope>NUCLEOTIDE SEQUENCE</scope>
</reference>
<protein>
    <recommendedName>
        <fullName evidence="3">CCHC-type domain-containing protein</fullName>
    </recommendedName>
</protein>
<name>A0A7M7PRK4_STRPU</name>
<dbReference type="RefSeq" id="XP_030855778.1">
    <property type="nucleotide sequence ID" value="XM_030999918.1"/>
</dbReference>
<dbReference type="Proteomes" id="UP000007110">
    <property type="component" value="Unassembled WGS sequence"/>
</dbReference>
<dbReference type="GO" id="GO:0003676">
    <property type="term" value="F:nucleic acid binding"/>
    <property type="evidence" value="ECO:0007669"/>
    <property type="project" value="InterPro"/>
</dbReference>
<feature type="compositionally biased region" description="Basic and acidic residues" evidence="2">
    <location>
        <begin position="131"/>
        <end position="151"/>
    </location>
</feature>
<keyword evidence="5" id="KW-1185">Reference proteome</keyword>
<dbReference type="AlphaFoldDB" id="A0A7M7PRK4"/>
<evidence type="ECO:0000256" key="1">
    <source>
        <dbReference type="PROSITE-ProRule" id="PRU00047"/>
    </source>
</evidence>
<reference evidence="4" key="2">
    <citation type="submission" date="2021-01" db="UniProtKB">
        <authorList>
            <consortium name="EnsemblMetazoa"/>
        </authorList>
    </citation>
    <scope>IDENTIFICATION</scope>
</reference>
<dbReference type="InterPro" id="IPR036875">
    <property type="entry name" value="Znf_CCHC_sf"/>
</dbReference>
<dbReference type="SUPFAM" id="SSF57756">
    <property type="entry name" value="Retrovirus zinc finger-like domains"/>
    <property type="match status" value="1"/>
</dbReference>
<dbReference type="PROSITE" id="PS50158">
    <property type="entry name" value="ZF_CCHC"/>
    <property type="match status" value="1"/>
</dbReference>
<accession>A0A7M7PRK4</accession>
<dbReference type="GeneID" id="115929848"/>
<evidence type="ECO:0000313" key="4">
    <source>
        <dbReference type="EnsemblMetazoa" id="XP_030855778"/>
    </source>
</evidence>
<dbReference type="EnsemblMetazoa" id="XM_030999918">
    <property type="protein sequence ID" value="XP_030855778"/>
    <property type="gene ID" value="LOC115929848"/>
</dbReference>
<dbReference type="InterPro" id="IPR001878">
    <property type="entry name" value="Znf_CCHC"/>
</dbReference>
<dbReference type="KEGG" id="spu:115929848"/>
<organism evidence="4 5">
    <name type="scientific">Strongylocentrotus purpuratus</name>
    <name type="common">Purple sea urchin</name>
    <dbReference type="NCBI Taxonomy" id="7668"/>
    <lineage>
        <taxon>Eukaryota</taxon>
        <taxon>Metazoa</taxon>
        <taxon>Echinodermata</taxon>
        <taxon>Eleutherozoa</taxon>
        <taxon>Echinozoa</taxon>
        <taxon>Echinoidea</taxon>
        <taxon>Euechinoidea</taxon>
        <taxon>Echinacea</taxon>
        <taxon>Camarodonta</taxon>
        <taxon>Echinidea</taxon>
        <taxon>Strongylocentrotidae</taxon>
        <taxon>Strongylocentrotus</taxon>
    </lineage>
</organism>
<keyword evidence="1" id="KW-0862">Zinc</keyword>
<evidence type="ECO:0000313" key="5">
    <source>
        <dbReference type="Proteomes" id="UP000007110"/>
    </source>
</evidence>
<dbReference type="OMA" id="NTNAICF"/>
<proteinExistence type="predicted"/>
<feature type="region of interest" description="Disordered" evidence="2">
    <location>
        <begin position="211"/>
        <end position="230"/>
    </location>
</feature>
<dbReference type="GO" id="GO:0008270">
    <property type="term" value="F:zinc ion binding"/>
    <property type="evidence" value="ECO:0007669"/>
    <property type="project" value="UniProtKB-KW"/>
</dbReference>
<feature type="domain" description="CCHC-type" evidence="3">
    <location>
        <begin position="193"/>
        <end position="207"/>
    </location>
</feature>
<sequence length="230" mass="25863">MDEIPAASNEEILSAIHVLQRRVDTCTSTVQQPKPIPTFKSEGNKQQFEHSKKVERLIERGIALNEQGDFDGSMTHHVSGYHFDTTALTLKEALRELNDRQKLIRIADRSPLGWSTVNEYVADELADDSGDEKRLRKAEKAASAKRAESSAKRSTRGRPRPYPRPAQRPVGSFRRFPATFTPNFQRRYDNRVCFQCGIAGHVRTSCPAIRASRQPLRQQPGPPGVTQGTL</sequence>
<keyword evidence="1" id="KW-0479">Metal-binding</keyword>
<dbReference type="InParanoid" id="A0A7M7PRK4"/>